<sequence>MNERCTLCAGNHEFKTGNKKDIERMKEIIKKNIGTFMVKELVEKESHDNKTENVNESEEEENNLIDLEKAQNNHDKNESPTMHIQNALSTTPNRAGRHLLHD</sequence>
<feature type="region of interest" description="Disordered" evidence="1">
    <location>
        <begin position="44"/>
        <end position="102"/>
    </location>
</feature>
<protein>
    <submittedName>
        <fullName evidence="2">Uncharacterized protein</fullName>
    </submittedName>
</protein>
<evidence type="ECO:0000313" key="3">
    <source>
        <dbReference type="Proteomes" id="UP000276133"/>
    </source>
</evidence>
<dbReference type="AlphaFoldDB" id="A0A3M7T3M3"/>
<feature type="compositionally biased region" description="Basic and acidic residues" evidence="1">
    <location>
        <begin position="44"/>
        <end position="53"/>
    </location>
</feature>
<gene>
    <name evidence="2" type="ORF">BpHYR1_022421</name>
</gene>
<comment type="caution">
    <text evidence="2">The sequence shown here is derived from an EMBL/GenBank/DDBJ whole genome shotgun (WGS) entry which is preliminary data.</text>
</comment>
<name>A0A3M7T3M3_BRAPC</name>
<organism evidence="2 3">
    <name type="scientific">Brachionus plicatilis</name>
    <name type="common">Marine rotifer</name>
    <name type="synonym">Brachionus muelleri</name>
    <dbReference type="NCBI Taxonomy" id="10195"/>
    <lineage>
        <taxon>Eukaryota</taxon>
        <taxon>Metazoa</taxon>
        <taxon>Spiralia</taxon>
        <taxon>Gnathifera</taxon>
        <taxon>Rotifera</taxon>
        <taxon>Eurotatoria</taxon>
        <taxon>Monogononta</taxon>
        <taxon>Pseudotrocha</taxon>
        <taxon>Ploima</taxon>
        <taxon>Brachionidae</taxon>
        <taxon>Brachionus</taxon>
    </lineage>
</organism>
<feature type="compositionally biased region" description="Basic and acidic residues" evidence="1">
    <location>
        <begin position="66"/>
        <end position="78"/>
    </location>
</feature>
<dbReference type="Proteomes" id="UP000276133">
    <property type="component" value="Unassembled WGS sequence"/>
</dbReference>
<proteinExistence type="predicted"/>
<keyword evidence="3" id="KW-1185">Reference proteome</keyword>
<feature type="compositionally biased region" description="Polar residues" evidence="1">
    <location>
        <begin position="79"/>
        <end position="93"/>
    </location>
</feature>
<evidence type="ECO:0000313" key="2">
    <source>
        <dbReference type="EMBL" id="RNA42633.1"/>
    </source>
</evidence>
<evidence type="ECO:0000256" key="1">
    <source>
        <dbReference type="SAM" id="MobiDB-lite"/>
    </source>
</evidence>
<accession>A0A3M7T3M3</accession>
<dbReference type="EMBL" id="REGN01000339">
    <property type="protein sequence ID" value="RNA42633.1"/>
    <property type="molecule type" value="Genomic_DNA"/>
</dbReference>
<reference evidence="2 3" key="1">
    <citation type="journal article" date="2018" name="Sci. Rep.">
        <title>Genomic signatures of local adaptation to the degree of environmental predictability in rotifers.</title>
        <authorList>
            <person name="Franch-Gras L."/>
            <person name="Hahn C."/>
            <person name="Garcia-Roger E.M."/>
            <person name="Carmona M.J."/>
            <person name="Serra M."/>
            <person name="Gomez A."/>
        </authorList>
    </citation>
    <scope>NUCLEOTIDE SEQUENCE [LARGE SCALE GENOMIC DNA]</scope>
    <source>
        <strain evidence="2">HYR1</strain>
    </source>
</reference>